<dbReference type="Gene3D" id="3.10.450.50">
    <property type="match status" value="1"/>
</dbReference>
<dbReference type="InterPro" id="IPR032710">
    <property type="entry name" value="NTF2-like_dom_sf"/>
</dbReference>
<dbReference type="AlphaFoldDB" id="A0A8H5FZ19"/>
<dbReference type="SUPFAM" id="SSF54427">
    <property type="entry name" value="NTF2-like"/>
    <property type="match status" value="1"/>
</dbReference>
<protein>
    <recommendedName>
        <fullName evidence="4">SnoaL-like domain-containing protein</fullName>
    </recommendedName>
</protein>
<keyword evidence="3" id="KW-1185">Reference proteome</keyword>
<proteinExistence type="predicted"/>
<evidence type="ECO:0000313" key="2">
    <source>
        <dbReference type="EMBL" id="KAF5354925.1"/>
    </source>
</evidence>
<feature type="compositionally biased region" description="Polar residues" evidence="1">
    <location>
        <begin position="205"/>
        <end position="215"/>
    </location>
</feature>
<feature type="region of interest" description="Disordered" evidence="1">
    <location>
        <begin position="1"/>
        <end position="22"/>
    </location>
</feature>
<feature type="region of interest" description="Disordered" evidence="1">
    <location>
        <begin position="190"/>
        <end position="231"/>
    </location>
</feature>
<gene>
    <name evidence="2" type="ORF">D9756_005661</name>
</gene>
<feature type="compositionally biased region" description="Basic residues" evidence="1">
    <location>
        <begin position="301"/>
        <end position="310"/>
    </location>
</feature>
<sequence>MNPSQPGTRVQRGFEPENEGYITPREQSPYLAALFRYTSAVNAMDFDTVTEVFDPKLVHTSLPSSLQRPVVNYDQYFKYLDSVTDMFLDFAVKIIEIVEESNKMTVQLVASGRGRSQRPYVSETVLLIHFSRVSGREERKYGPNGAQWPPDALPKMVNVKEFVDSLSSKAWFKEERQWIRDNDAIVQQQNASGEVRWKKNHWRSRQSMPASSPTMPHNVVPGQPTKFNASPTMAPGYQYAYPPTFPAGAPLMSSSQGYRQGQGTSAPSKGYPLSTSLGTSAQGQSYSYSRPGQGYPGSYHPHSRDKHGGS</sequence>
<dbReference type="OrthoDB" id="3758478at2759"/>
<evidence type="ECO:0000313" key="3">
    <source>
        <dbReference type="Proteomes" id="UP000559027"/>
    </source>
</evidence>
<dbReference type="EMBL" id="JAACJO010000008">
    <property type="protein sequence ID" value="KAF5354925.1"/>
    <property type="molecule type" value="Genomic_DNA"/>
</dbReference>
<comment type="caution">
    <text evidence="2">The sequence shown here is derived from an EMBL/GenBank/DDBJ whole genome shotgun (WGS) entry which is preliminary data.</text>
</comment>
<reference evidence="2 3" key="1">
    <citation type="journal article" date="2020" name="ISME J.">
        <title>Uncovering the hidden diversity of litter-decomposition mechanisms in mushroom-forming fungi.</title>
        <authorList>
            <person name="Floudas D."/>
            <person name="Bentzer J."/>
            <person name="Ahren D."/>
            <person name="Johansson T."/>
            <person name="Persson P."/>
            <person name="Tunlid A."/>
        </authorList>
    </citation>
    <scope>NUCLEOTIDE SEQUENCE [LARGE SCALE GENOMIC DNA]</scope>
    <source>
        <strain evidence="2 3">CBS 146.42</strain>
    </source>
</reference>
<feature type="region of interest" description="Disordered" evidence="1">
    <location>
        <begin position="251"/>
        <end position="310"/>
    </location>
</feature>
<accession>A0A8H5FZ19</accession>
<name>A0A8H5FZ19_9AGAR</name>
<organism evidence="2 3">
    <name type="scientific">Leucocoprinus leucothites</name>
    <dbReference type="NCBI Taxonomy" id="201217"/>
    <lineage>
        <taxon>Eukaryota</taxon>
        <taxon>Fungi</taxon>
        <taxon>Dikarya</taxon>
        <taxon>Basidiomycota</taxon>
        <taxon>Agaricomycotina</taxon>
        <taxon>Agaricomycetes</taxon>
        <taxon>Agaricomycetidae</taxon>
        <taxon>Agaricales</taxon>
        <taxon>Agaricineae</taxon>
        <taxon>Agaricaceae</taxon>
        <taxon>Leucocoprinus</taxon>
    </lineage>
</organism>
<feature type="compositionally biased region" description="Polar residues" evidence="1">
    <location>
        <begin position="252"/>
        <end position="290"/>
    </location>
</feature>
<evidence type="ECO:0008006" key="4">
    <source>
        <dbReference type="Google" id="ProtNLM"/>
    </source>
</evidence>
<evidence type="ECO:0000256" key="1">
    <source>
        <dbReference type="SAM" id="MobiDB-lite"/>
    </source>
</evidence>
<dbReference type="Proteomes" id="UP000559027">
    <property type="component" value="Unassembled WGS sequence"/>
</dbReference>